<sequence length="113" mass="11621">MRTRLPVALLLLLSWFLPATAHALPAERVTHAVAAWRAQEQPGLGQEPYHHTTMQARHGLLGLAGPAGPAVLPSGLPHPAPARAAVGTSPGPDAPSGRRPEAASARGPPSTGF</sequence>
<dbReference type="EMBL" id="SAUN01000001">
    <property type="protein sequence ID" value="RVX40843.1"/>
    <property type="molecule type" value="Genomic_DNA"/>
</dbReference>
<keyword evidence="2" id="KW-0732">Signal</keyword>
<feature type="signal peptide" evidence="2">
    <location>
        <begin position="1"/>
        <end position="23"/>
    </location>
</feature>
<feature type="chain" id="PRO_5019564238" evidence="2">
    <location>
        <begin position="24"/>
        <end position="113"/>
    </location>
</feature>
<keyword evidence="4" id="KW-1185">Reference proteome</keyword>
<feature type="compositionally biased region" description="Low complexity" evidence="1">
    <location>
        <begin position="68"/>
        <end position="77"/>
    </location>
</feature>
<dbReference type="Proteomes" id="UP000284824">
    <property type="component" value="Unassembled WGS sequence"/>
</dbReference>
<evidence type="ECO:0000313" key="3">
    <source>
        <dbReference type="EMBL" id="RVX40843.1"/>
    </source>
</evidence>
<feature type="region of interest" description="Disordered" evidence="1">
    <location>
        <begin position="68"/>
        <end position="113"/>
    </location>
</feature>
<dbReference type="AlphaFoldDB" id="A0A438M601"/>
<proteinExistence type="predicted"/>
<dbReference type="OrthoDB" id="3543514at2"/>
<evidence type="ECO:0000256" key="2">
    <source>
        <dbReference type="SAM" id="SignalP"/>
    </source>
</evidence>
<reference evidence="3 4" key="1">
    <citation type="submission" date="2019-01" db="EMBL/GenBank/DDBJ databases">
        <title>Sequencing the genomes of 1000 actinobacteria strains.</title>
        <authorList>
            <person name="Klenk H.-P."/>
        </authorList>
    </citation>
    <scope>NUCLEOTIDE SEQUENCE [LARGE SCALE GENOMIC DNA]</scope>
    <source>
        <strain evidence="3 4">DSM 43925</strain>
    </source>
</reference>
<evidence type="ECO:0000313" key="4">
    <source>
        <dbReference type="Proteomes" id="UP000284824"/>
    </source>
</evidence>
<organism evidence="3 4">
    <name type="scientific">Nonomuraea polychroma</name>
    <dbReference type="NCBI Taxonomy" id="46176"/>
    <lineage>
        <taxon>Bacteria</taxon>
        <taxon>Bacillati</taxon>
        <taxon>Actinomycetota</taxon>
        <taxon>Actinomycetes</taxon>
        <taxon>Streptosporangiales</taxon>
        <taxon>Streptosporangiaceae</taxon>
        <taxon>Nonomuraea</taxon>
    </lineage>
</organism>
<name>A0A438M601_9ACTN</name>
<evidence type="ECO:0000256" key="1">
    <source>
        <dbReference type="SAM" id="MobiDB-lite"/>
    </source>
</evidence>
<dbReference type="RefSeq" id="WP_127933171.1">
    <property type="nucleotide sequence ID" value="NZ_SAUN01000001.1"/>
</dbReference>
<gene>
    <name evidence="3" type="ORF">EDD27_3279</name>
</gene>
<comment type="caution">
    <text evidence="3">The sequence shown here is derived from an EMBL/GenBank/DDBJ whole genome shotgun (WGS) entry which is preliminary data.</text>
</comment>
<protein>
    <submittedName>
        <fullName evidence="3">Uncharacterized protein</fullName>
    </submittedName>
</protein>
<accession>A0A438M601</accession>